<keyword evidence="3" id="KW-1185">Reference proteome</keyword>
<organism evidence="2 3">
    <name type="scientific">Luteimicrobium album</name>
    <dbReference type="NCBI Taxonomy" id="1054550"/>
    <lineage>
        <taxon>Bacteria</taxon>
        <taxon>Bacillati</taxon>
        <taxon>Actinomycetota</taxon>
        <taxon>Actinomycetes</taxon>
        <taxon>Micrococcales</taxon>
        <taxon>Luteimicrobium</taxon>
    </lineage>
</organism>
<evidence type="ECO:0000313" key="3">
    <source>
        <dbReference type="Proteomes" id="UP001157091"/>
    </source>
</evidence>
<reference evidence="3" key="1">
    <citation type="journal article" date="2019" name="Int. J. Syst. Evol. Microbiol.">
        <title>The Global Catalogue of Microorganisms (GCM) 10K type strain sequencing project: providing services to taxonomists for standard genome sequencing and annotation.</title>
        <authorList>
            <consortium name="The Broad Institute Genomics Platform"/>
            <consortium name="The Broad Institute Genome Sequencing Center for Infectious Disease"/>
            <person name="Wu L."/>
            <person name="Ma J."/>
        </authorList>
    </citation>
    <scope>NUCLEOTIDE SEQUENCE [LARGE SCALE GENOMIC DNA]</scope>
    <source>
        <strain evidence="3">NBRC 106348</strain>
    </source>
</reference>
<dbReference type="Proteomes" id="UP001157091">
    <property type="component" value="Unassembled WGS sequence"/>
</dbReference>
<evidence type="ECO:0000256" key="1">
    <source>
        <dbReference type="SAM" id="MobiDB-lite"/>
    </source>
</evidence>
<sequence>MVRTGPAAQTFALGRVGGRMPHAGLCLQFTRTVFNVGPRYPSAVSAWEHATHRHTTAPPRGAVVPVFFRTPSPYRHVAVALGNGKVVSTNGAAISLWSSVEHLADAFRGPYLGWTEDIDGVRVHTGAPHRRIPVTGVWGSLTTTALQRRFGTPADGVITGQVRLRANANVASLRVGTGGSMLVVAMQRWLRTAVDGQLDGVTIRALQRRFGTTVDGTISRPSSLVEAIQRALDAPSSVLPGEGIAPAPVIPVSALPPFLPGVPGVLVPPLGVPADDGVLADGTTLPPDPIDLRLVTGDLVPDDAAADAAVPDLDVPDDADPGLDADHLLEDAPQDEEAGLDSPEPPSSDALTRA</sequence>
<feature type="compositionally biased region" description="Acidic residues" evidence="1">
    <location>
        <begin position="314"/>
        <end position="323"/>
    </location>
</feature>
<accession>A0ABQ6HY64</accession>
<comment type="caution">
    <text evidence="2">The sequence shown here is derived from an EMBL/GenBank/DDBJ whole genome shotgun (WGS) entry which is preliminary data.</text>
</comment>
<dbReference type="RefSeq" id="WP_284292389.1">
    <property type="nucleotide sequence ID" value="NZ_BSUK01000001.1"/>
</dbReference>
<feature type="region of interest" description="Disordered" evidence="1">
    <location>
        <begin position="305"/>
        <end position="354"/>
    </location>
</feature>
<dbReference type="EMBL" id="BSUK01000001">
    <property type="protein sequence ID" value="GMA23345.1"/>
    <property type="molecule type" value="Genomic_DNA"/>
</dbReference>
<gene>
    <name evidence="2" type="ORF">GCM10025864_11040</name>
</gene>
<evidence type="ECO:0000313" key="2">
    <source>
        <dbReference type="EMBL" id="GMA23345.1"/>
    </source>
</evidence>
<name>A0ABQ6HY64_9MICO</name>
<proteinExistence type="predicted"/>
<protein>
    <submittedName>
        <fullName evidence="2">Uncharacterized protein</fullName>
    </submittedName>
</protein>